<evidence type="ECO:0000256" key="1">
    <source>
        <dbReference type="SAM" id="MobiDB-lite"/>
    </source>
</evidence>
<gene>
    <name evidence="2" type="ORF">EJB05_38728</name>
</gene>
<evidence type="ECO:0000313" key="3">
    <source>
        <dbReference type="Proteomes" id="UP000324897"/>
    </source>
</evidence>
<dbReference type="Gramene" id="TVU15220">
    <property type="protein sequence ID" value="TVU15220"/>
    <property type="gene ID" value="EJB05_38728"/>
</dbReference>
<comment type="caution">
    <text evidence="2">The sequence shown here is derived from an EMBL/GenBank/DDBJ whole genome shotgun (WGS) entry which is preliminary data.</text>
</comment>
<accession>A0A5J9TUX9</accession>
<proteinExistence type="predicted"/>
<keyword evidence="3" id="KW-1185">Reference proteome</keyword>
<dbReference type="AlphaFoldDB" id="A0A5J9TUX9"/>
<sequence length="114" mass="12145">MPEAPAAAPVSPERSASSSVTESSTMTEQGNTGSSSGFAKEESFTSSDQEFQIDDSFWSETLSMPLDSFDIPMEPADAFGAAPASSSSGGADDMDYWLRVFMENDAVQEELPQI</sequence>
<name>A0A5J9TUX9_9POAL</name>
<dbReference type="EMBL" id="RWGY01000031">
    <property type="protein sequence ID" value="TVU15220.1"/>
    <property type="molecule type" value="Genomic_DNA"/>
</dbReference>
<reference evidence="2 3" key="1">
    <citation type="journal article" date="2019" name="Sci. Rep.">
        <title>A high-quality genome of Eragrostis curvula grass provides insights into Poaceae evolution and supports new strategies to enhance forage quality.</title>
        <authorList>
            <person name="Carballo J."/>
            <person name="Santos B.A.C.M."/>
            <person name="Zappacosta D."/>
            <person name="Garbus I."/>
            <person name="Selva J.P."/>
            <person name="Gallo C.A."/>
            <person name="Diaz A."/>
            <person name="Albertini E."/>
            <person name="Caccamo M."/>
            <person name="Echenique V."/>
        </authorList>
    </citation>
    <scope>NUCLEOTIDE SEQUENCE [LARGE SCALE GENOMIC DNA]</scope>
    <source>
        <strain evidence="3">cv. Victoria</strain>
        <tissue evidence="2">Leaf</tissue>
    </source>
</reference>
<evidence type="ECO:0000313" key="2">
    <source>
        <dbReference type="EMBL" id="TVU15220.1"/>
    </source>
</evidence>
<organism evidence="2 3">
    <name type="scientific">Eragrostis curvula</name>
    <name type="common">weeping love grass</name>
    <dbReference type="NCBI Taxonomy" id="38414"/>
    <lineage>
        <taxon>Eukaryota</taxon>
        <taxon>Viridiplantae</taxon>
        <taxon>Streptophyta</taxon>
        <taxon>Embryophyta</taxon>
        <taxon>Tracheophyta</taxon>
        <taxon>Spermatophyta</taxon>
        <taxon>Magnoliopsida</taxon>
        <taxon>Liliopsida</taxon>
        <taxon>Poales</taxon>
        <taxon>Poaceae</taxon>
        <taxon>PACMAD clade</taxon>
        <taxon>Chloridoideae</taxon>
        <taxon>Eragrostideae</taxon>
        <taxon>Eragrostidinae</taxon>
        <taxon>Eragrostis</taxon>
    </lineage>
</organism>
<feature type="compositionally biased region" description="Low complexity" evidence="1">
    <location>
        <begin position="1"/>
        <end position="28"/>
    </location>
</feature>
<feature type="non-terminal residue" evidence="2">
    <location>
        <position position="1"/>
    </location>
</feature>
<dbReference type="Proteomes" id="UP000324897">
    <property type="component" value="Unassembled WGS sequence"/>
</dbReference>
<feature type="region of interest" description="Disordered" evidence="1">
    <location>
        <begin position="1"/>
        <end position="52"/>
    </location>
</feature>
<protein>
    <submittedName>
        <fullName evidence="2">Uncharacterized protein</fullName>
    </submittedName>
</protein>